<dbReference type="AlphaFoldDB" id="A0A329R944"/>
<keyword evidence="2" id="KW-1185">Reference proteome</keyword>
<organism evidence="1 2">
    <name type="scientific">Phytophthora cactorum</name>
    <dbReference type="NCBI Taxonomy" id="29920"/>
    <lineage>
        <taxon>Eukaryota</taxon>
        <taxon>Sar</taxon>
        <taxon>Stramenopiles</taxon>
        <taxon>Oomycota</taxon>
        <taxon>Peronosporomycetes</taxon>
        <taxon>Peronosporales</taxon>
        <taxon>Peronosporaceae</taxon>
        <taxon>Phytophthora</taxon>
    </lineage>
</organism>
<evidence type="ECO:0000313" key="1">
    <source>
        <dbReference type="EMBL" id="RAW20993.1"/>
    </source>
</evidence>
<evidence type="ECO:0000313" key="2">
    <source>
        <dbReference type="Proteomes" id="UP000251314"/>
    </source>
</evidence>
<sequence>MNMNDTSMSDASRATGISLEHASFPYLSSIEWEALHQLAAVAGDGVIKTLLTVGTEEQQRLGAQAPMMRELADLHHREGDTRLHLNRWFCEVNIAVEARQLSIELARTRFPLSKLGGKAKECALGNLVADANCYPTMESMKSDL</sequence>
<comment type="caution">
    <text evidence="1">The sequence shown here is derived from an EMBL/GenBank/DDBJ whole genome shotgun (WGS) entry which is preliminary data.</text>
</comment>
<dbReference type="Proteomes" id="UP000251314">
    <property type="component" value="Unassembled WGS sequence"/>
</dbReference>
<accession>A0A329R944</accession>
<dbReference type="VEuPathDB" id="FungiDB:PC110_g22565"/>
<reference evidence="1 2" key="1">
    <citation type="submission" date="2018-01" db="EMBL/GenBank/DDBJ databases">
        <title>Draft genome of the strawberry crown rot pathogen Phytophthora cactorum.</title>
        <authorList>
            <person name="Armitage A.D."/>
            <person name="Lysoe E."/>
            <person name="Nellist C.F."/>
            <person name="Harrison R.J."/>
            <person name="Brurberg M.B."/>
        </authorList>
    </citation>
    <scope>NUCLEOTIDE SEQUENCE [LARGE SCALE GENOMIC DNA]</scope>
    <source>
        <strain evidence="1 2">10300</strain>
    </source>
</reference>
<protein>
    <submittedName>
        <fullName evidence="1">Uncharacterized protein</fullName>
    </submittedName>
</protein>
<dbReference type="OrthoDB" id="107681at2759"/>
<dbReference type="EMBL" id="MJFZ01002152">
    <property type="protein sequence ID" value="RAW20993.1"/>
    <property type="molecule type" value="Genomic_DNA"/>
</dbReference>
<name>A0A329R944_9STRA</name>
<gene>
    <name evidence="1" type="ORF">PC110_g22565</name>
</gene>
<proteinExistence type="predicted"/>